<dbReference type="EMBL" id="CP146256">
    <property type="protein sequence ID" value="XAH75104.1"/>
    <property type="molecule type" value="Genomic_DNA"/>
</dbReference>
<proteinExistence type="predicted"/>
<dbReference type="Proteomes" id="UP001451571">
    <property type="component" value="Chromosome"/>
</dbReference>
<evidence type="ECO:0000313" key="3">
    <source>
        <dbReference type="Proteomes" id="UP001451571"/>
    </source>
</evidence>
<dbReference type="SUPFAM" id="SSF53756">
    <property type="entry name" value="UDP-Glycosyltransferase/glycogen phosphorylase"/>
    <property type="match status" value="1"/>
</dbReference>
<dbReference type="InterPro" id="IPR038577">
    <property type="entry name" value="GT10-like_C_sf"/>
</dbReference>
<evidence type="ECO:0000313" key="2">
    <source>
        <dbReference type="EMBL" id="XAH75104.1"/>
    </source>
</evidence>
<reference evidence="2 3" key="1">
    <citation type="submission" date="2024-02" db="EMBL/GenBank/DDBJ databases">
        <title>Bacterial strain from lacustrine sediment.</title>
        <authorList>
            <person name="Petit C."/>
            <person name="Fadhlaoui K."/>
        </authorList>
    </citation>
    <scope>NUCLEOTIDE SEQUENCE [LARGE SCALE GENOMIC DNA]</scope>
    <source>
        <strain evidence="2 3">IPX-CK</strain>
    </source>
</reference>
<evidence type="ECO:0000259" key="1">
    <source>
        <dbReference type="Pfam" id="PF00852"/>
    </source>
</evidence>
<dbReference type="InterPro" id="IPR055270">
    <property type="entry name" value="Glyco_tran_10_C"/>
</dbReference>
<feature type="domain" description="Fucosyltransferase C-terminal" evidence="1">
    <location>
        <begin position="188"/>
        <end position="291"/>
    </location>
</feature>
<protein>
    <submittedName>
        <fullName evidence="2">Glycosyltransferase family 10</fullName>
    </submittedName>
</protein>
<accession>A0ABZ3F0X3</accession>
<organism evidence="2 3">
    <name type="scientific">Kineothrix sedimenti</name>
    <dbReference type="NCBI Taxonomy" id="3123317"/>
    <lineage>
        <taxon>Bacteria</taxon>
        <taxon>Bacillati</taxon>
        <taxon>Bacillota</taxon>
        <taxon>Clostridia</taxon>
        <taxon>Lachnospirales</taxon>
        <taxon>Lachnospiraceae</taxon>
        <taxon>Kineothrix</taxon>
    </lineage>
</organism>
<gene>
    <name evidence="2" type="ORF">V6984_04835</name>
</gene>
<dbReference type="RefSeq" id="WP_342758667.1">
    <property type="nucleotide sequence ID" value="NZ_CP146256.1"/>
</dbReference>
<keyword evidence="3" id="KW-1185">Reference proteome</keyword>
<name>A0ABZ3F0X3_9FIRM</name>
<sequence length="340" mass="39944">MDELSSVDTAPFYFGGRMDMGVYRKVRNKVVSIRENSKIYKPYYNHAAGISSKQPPIFNESGQPMELFFIRDMHTAHNPYGNVGKHFLWDRYNWGLDTHFYTHRAMLETMGKPLRKYGMLGESRAIVPKDYLMFKKHKGLEREFDAIFTYDERLLDSLQNAKYYPICAEVWYGRSNPEIIHCNAYAEKDKNISILCSDKQMCELHKVRAEIARCCKRNRLADVMGTLDGGEYVSIDDSLRNYRYSFAIENELSDYFFTERITSCFAAQTIPIYLGARKIDSYFNKDGIIEISLKDIDNIEAVIKKCTKEEYDRRLPAILDNYERVQSYFNMQDYLYEKLL</sequence>
<dbReference type="Gene3D" id="3.40.50.11660">
    <property type="entry name" value="Glycosyl transferase family 10, C-terminal domain"/>
    <property type="match status" value="1"/>
</dbReference>
<dbReference type="Pfam" id="PF00852">
    <property type="entry name" value="Glyco_transf_10"/>
    <property type="match status" value="1"/>
</dbReference>